<sequence>MMADRTEMNCFTLCGLLTLAFTLSTQQENCPLDEVLFEDGYSYNPEPFARCVCTKGQFECVGVMCEKPTCKDNERPVVRMGVFCPKCPEKENVAIGESYN</sequence>
<evidence type="ECO:0000259" key="2">
    <source>
        <dbReference type="Pfam" id="PF00093"/>
    </source>
</evidence>
<dbReference type="RefSeq" id="XP_055881312.1">
    <property type="nucleotide sequence ID" value="XM_056025337.1"/>
</dbReference>
<keyword evidence="1" id="KW-0732">Signal</keyword>
<reference evidence="4" key="1">
    <citation type="submission" date="2025-08" db="UniProtKB">
        <authorList>
            <consortium name="RefSeq"/>
        </authorList>
    </citation>
    <scope>IDENTIFICATION</scope>
</reference>
<dbReference type="Pfam" id="PF00093">
    <property type="entry name" value="VWC"/>
    <property type="match status" value="1"/>
</dbReference>
<accession>A0A9W3A257</accession>
<protein>
    <submittedName>
        <fullName evidence="4">Extracellular matrix organizing protein FRAS1-like</fullName>
    </submittedName>
</protein>
<dbReference type="SUPFAM" id="SSF57603">
    <property type="entry name" value="FnI-like domain"/>
    <property type="match status" value="1"/>
</dbReference>
<gene>
    <name evidence="4" type="primary">LOC129925641</name>
</gene>
<feature type="signal peptide" evidence="1">
    <location>
        <begin position="1"/>
        <end position="22"/>
    </location>
</feature>
<feature type="chain" id="PRO_5040758657" evidence="1">
    <location>
        <begin position="23"/>
        <end position="100"/>
    </location>
</feature>
<feature type="domain" description="VWFC" evidence="2">
    <location>
        <begin position="30"/>
        <end position="87"/>
    </location>
</feature>
<dbReference type="AlphaFoldDB" id="A0A9W3A257"/>
<dbReference type="Proteomes" id="UP001165740">
    <property type="component" value="Chromosome 4"/>
</dbReference>
<organism evidence="3 4">
    <name type="scientific">Biomphalaria glabrata</name>
    <name type="common">Bloodfluke planorb</name>
    <name type="synonym">Freshwater snail</name>
    <dbReference type="NCBI Taxonomy" id="6526"/>
    <lineage>
        <taxon>Eukaryota</taxon>
        <taxon>Metazoa</taxon>
        <taxon>Spiralia</taxon>
        <taxon>Lophotrochozoa</taxon>
        <taxon>Mollusca</taxon>
        <taxon>Gastropoda</taxon>
        <taxon>Heterobranchia</taxon>
        <taxon>Euthyneura</taxon>
        <taxon>Panpulmonata</taxon>
        <taxon>Hygrophila</taxon>
        <taxon>Lymnaeoidea</taxon>
        <taxon>Planorbidae</taxon>
        <taxon>Biomphalaria</taxon>
    </lineage>
</organism>
<proteinExistence type="predicted"/>
<evidence type="ECO:0000313" key="4">
    <source>
        <dbReference type="RefSeq" id="XP_055881312.1"/>
    </source>
</evidence>
<dbReference type="GeneID" id="129925641"/>
<evidence type="ECO:0000256" key="1">
    <source>
        <dbReference type="SAM" id="SignalP"/>
    </source>
</evidence>
<evidence type="ECO:0000313" key="3">
    <source>
        <dbReference type="Proteomes" id="UP001165740"/>
    </source>
</evidence>
<keyword evidence="3" id="KW-1185">Reference proteome</keyword>
<name>A0A9W3A257_BIOGL</name>
<dbReference type="InterPro" id="IPR001007">
    <property type="entry name" value="VWF_dom"/>
</dbReference>